<evidence type="ECO:0000313" key="2">
    <source>
        <dbReference type="Proteomes" id="UP000050509"/>
    </source>
</evidence>
<dbReference type="Proteomes" id="UP000050509">
    <property type="component" value="Unassembled WGS sequence"/>
</dbReference>
<protein>
    <submittedName>
        <fullName evidence="1">Uncharacterized protein</fullName>
    </submittedName>
</protein>
<proteinExistence type="predicted"/>
<accession>A0A0P9DAK0</accession>
<reference evidence="1 2" key="1">
    <citation type="submission" date="2015-09" db="EMBL/GenBank/DDBJ databases">
        <title>Draft genome sequence of Kouleothrix aurantiaca JCM 19913.</title>
        <authorList>
            <person name="Hemp J."/>
        </authorList>
    </citation>
    <scope>NUCLEOTIDE SEQUENCE [LARGE SCALE GENOMIC DNA]</scope>
    <source>
        <strain evidence="1 2">COM-B</strain>
    </source>
</reference>
<keyword evidence="2" id="KW-1185">Reference proteome</keyword>
<dbReference type="EMBL" id="LJCR01000028">
    <property type="protein sequence ID" value="KPV54644.1"/>
    <property type="molecule type" value="Genomic_DNA"/>
</dbReference>
<name>A0A0P9DAK0_9CHLR</name>
<dbReference type="AlphaFoldDB" id="A0A0P9DAK0"/>
<organism evidence="1 2">
    <name type="scientific">Kouleothrix aurantiaca</name>
    <dbReference type="NCBI Taxonomy" id="186479"/>
    <lineage>
        <taxon>Bacteria</taxon>
        <taxon>Bacillati</taxon>
        <taxon>Chloroflexota</taxon>
        <taxon>Chloroflexia</taxon>
        <taxon>Chloroflexales</taxon>
        <taxon>Roseiflexineae</taxon>
        <taxon>Roseiflexaceae</taxon>
        <taxon>Kouleothrix</taxon>
    </lineage>
</organism>
<sequence length="76" mass="8807">MTQVLFQTLSQLSGASSIHIVENDNTLNLCVTYLDHTDARVIRSEFELREALMLIQRFKRLKLAETFLFTREVSTC</sequence>
<gene>
    <name evidence="1" type="ORF">SE17_02495</name>
</gene>
<comment type="caution">
    <text evidence="1">The sequence shown here is derived from an EMBL/GenBank/DDBJ whole genome shotgun (WGS) entry which is preliminary data.</text>
</comment>
<evidence type="ECO:0000313" key="1">
    <source>
        <dbReference type="EMBL" id="KPV54644.1"/>
    </source>
</evidence>